<dbReference type="Proteomes" id="UP000770785">
    <property type="component" value="Unassembled WGS sequence"/>
</dbReference>
<organism evidence="3 4">
    <name type="scientific">Neolewinella antarctica</name>
    <dbReference type="NCBI Taxonomy" id="442734"/>
    <lineage>
        <taxon>Bacteria</taxon>
        <taxon>Pseudomonadati</taxon>
        <taxon>Bacteroidota</taxon>
        <taxon>Saprospiria</taxon>
        <taxon>Saprospirales</taxon>
        <taxon>Lewinellaceae</taxon>
        <taxon>Neolewinella</taxon>
    </lineage>
</organism>
<dbReference type="EMBL" id="JAATJH010000001">
    <property type="protein sequence ID" value="NJC24658.1"/>
    <property type="molecule type" value="Genomic_DNA"/>
</dbReference>
<name>A0ABX0X6L5_9BACT</name>
<dbReference type="RefSeq" id="WP_168035475.1">
    <property type="nucleotide sequence ID" value="NZ_JAATJH010000001.1"/>
</dbReference>
<evidence type="ECO:0000313" key="4">
    <source>
        <dbReference type="Proteomes" id="UP000770785"/>
    </source>
</evidence>
<evidence type="ECO:0000313" key="3">
    <source>
        <dbReference type="EMBL" id="NJC24658.1"/>
    </source>
</evidence>
<keyword evidence="2" id="KW-0472">Membrane</keyword>
<keyword evidence="2" id="KW-0812">Transmembrane</keyword>
<keyword evidence="4" id="KW-1185">Reference proteome</keyword>
<feature type="compositionally biased region" description="Pro residues" evidence="1">
    <location>
        <begin position="1"/>
        <end position="12"/>
    </location>
</feature>
<sequence length="53" mass="5846">MPLSQYPPAPPPADDDPPEEPPILGSWGRMYATVLVAHVVLIICFYLFSQAYA</sequence>
<gene>
    <name evidence="3" type="ORF">GGR27_000139</name>
</gene>
<feature type="region of interest" description="Disordered" evidence="1">
    <location>
        <begin position="1"/>
        <end position="21"/>
    </location>
</feature>
<feature type="transmembrane region" description="Helical" evidence="2">
    <location>
        <begin position="30"/>
        <end position="48"/>
    </location>
</feature>
<reference evidence="3 4" key="1">
    <citation type="submission" date="2020-03" db="EMBL/GenBank/DDBJ databases">
        <title>Genomic Encyclopedia of Type Strains, Phase IV (KMG-IV): sequencing the most valuable type-strain genomes for metagenomic binning, comparative biology and taxonomic classification.</title>
        <authorList>
            <person name="Goeker M."/>
        </authorList>
    </citation>
    <scope>NUCLEOTIDE SEQUENCE [LARGE SCALE GENOMIC DNA]</scope>
    <source>
        <strain evidence="3 4">DSM 105096</strain>
    </source>
</reference>
<evidence type="ECO:0000256" key="2">
    <source>
        <dbReference type="SAM" id="Phobius"/>
    </source>
</evidence>
<protein>
    <submittedName>
        <fullName evidence="3">Uncharacterized protein</fullName>
    </submittedName>
</protein>
<accession>A0ABX0X6L5</accession>
<evidence type="ECO:0000256" key="1">
    <source>
        <dbReference type="SAM" id="MobiDB-lite"/>
    </source>
</evidence>
<keyword evidence="2" id="KW-1133">Transmembrane helix</keyword>
<proteinExistence type="predicted"/>
<comment type="caution">
    <text evidence="3">The sequence shown here is derived from an EMBL/GenBank/DDBJ whole genome shotgun (WGS) entry which is preliminary data.</text>
</comment>